<proteinExistence type="predicted"/>
<dbReference type="Proteomes" id="UP000272481">
    <property type="component" value="Unassembled WGS sequence"/>
</dbReference>
<reference evidence="3 4" key="1">
    <citation type="submission" date="2016-10" db="EMBL/GenBank/DDBJ databases">
        <authorList>
            <person name="de Groot N.N."/>
        </authorList>
    </citation>
    <scope>NUCLEOTIDE SEQUENCE [LARGE SCALE GENOMIC DNA]</scope>
    <source>
        <strain evidence="3 4">CGMCC 1.6762</strain>
    </source>
</reference>
<dbReference type="EMBL" id="RWGW01000013">
    <property type="protein sequence ID" value="RSK30793.1"/>
    <property type="molecule type" value="Genomic_DNA"/>
</dbReference>
<dbReference type="EMBL" id="FNAR01000008">
    <property type="protein sequence ID" value="SDE41109.1"/>
    <property type="molecule type" value="Genomic_DNA"/>
</dbReference>
<evidence type="ECO:0000256" key="1">
    <source>
        <dbReference type="SAM" id="Phobius"/>
    </source>
</evidence>
<keyword evidence="1" id="KW-0812">Transmembrane</keyword>
<accession>A0A1G7CP68</accession>
<protein>
    <submittedName>
        <fullName evidence="2">YqzM family protein</fullName>
    </submittedName>
    <submittedName>
        <fullName evidence="3">YqzM-like protein</fullName>
    </submittedName>
</protein>
<feature type="transmembrane region" description="Helical" evidence="1">
    <location>
        <begin position="20"/>
        <end position="43"/>
    </location>
</feature>
<dbReference type="Pfam" id="PF14141">
    <property type="entry name" value="YqzM"/>
    <property type="match status" value="1"/>
</dbReference>
<name>A0A1G7CP68_9BACL</name>
<evidence type="ECO:0000313" key="4">
    <source>
        <dbReference type="Proteomes" id="UP000198823"/>
    </source>
</evidence>
<organism evidence="3 4">
    <name type="scientific">Bhargavaea beijingensis</name>
    <dbReference type="NCBI Taxonomy" id="426756"/>
    <lineage>
        <taxon>Bacteria</taxon>
        <taxon>Bacillati</taxon>
        <taxon>Bacillota</taxon>
        <taxon>Bacilli</taxon>
        <taxon>Bacillales</taxon>
        <taxon>Caryophanaceae</taxon>
        <taxon>Bhargavaea</taxon>
    </lineage>
</organism>
<dbReference type="InterPro" id="IPR025416">
    <property type="entry name" value="YqzM"/>
</dbReference>
<evidence type="ECO:0000313" key="5">
    <source>
        <dbReference type="Proteomes" id="UP000272481"/>
    </source>
</evidence>
<dbReference type="Proteomes" id="UP000198823">
    <property type="component" value="Unassembled WGS sequence"/>
</dbReference>
<reference evidence="2 5" key="2">
    <citation type="submission" date="2018-12" db="EMBL/GenBank/DDBJ databases">
        <title>Comparitive functional genomics of dry heat resistant strains isolated from the viking spacecraft.</title>
        <authorList>
            <person name="Seuylemezian A."/>
            <person name="Vaishampayan P."/>
        </authorList>
    </citation>
    <scope>NUCLEOTIDE SEQUENCE [LARGE SCALE GENOMIC DNA]</scope>
    <source>
        <strain evidence="2 5">M6-11</strain>
    </source>
</reference>
<keyword evidence="1" id="KW-1133">Transmembrane helix</keyword>
<keyword evidence="5" id="KW-1185">Reference proteome</keyword>
<keyword evidence="1" id="KW-0472">Membrane</keyword>
<evidence type="ECO:0000313" key="3">
    <source>
        <dbReference type="EMBL" id="SDE41109.1"/>
    </source>
</evidence>
<dbReference type="AlphaFoldDB" id="A0A1G7CP68"/>
<dbReference type="RefSeq" id="WP_092051279.1">
    <property type="nucleotide sequence ID" value="NZ_FNAR01000008.1"/>
</dbReference>
<sequence>MNEFEQNPQTKRNDVIDSGVGFIVSFVFFSLIFVIATVIELVAR</sequence>
<evidence type="ECO:0000313" key="2">
    <source>
        <dbReference type="EMBL" id="RSK30793.1"/>
    </source>
</evidence>
<gene>
    <name evidence="2" type="ORF">EJA12_08685</name>
    <name evidence="3" type="ORF">SAMN04488126_10863</name>
</gene>